<reference evidence="2 3" key="2">
    <citation type="submission" date="2017-10" db="EMBL/GenBank/DDBJ databases">
        <title>Genome analyses suggest a sexual origin of heterokaryosis in a supposedly ancient asexual fungus.</title>
        <authorList>
            <person name="Corradi N."/>
            <person name="Sedzielewska K."/>
            <person name="Noel J."/>
            <person name="Charron P."/>
            <person name="Farinelli L."/>
            <person name="Marton T."/>
            <person name="Kruger M."/>
            <person name="Pelin A."/>
            <person name="Brachmann A."/>
            <person name="Corradi N."/>
        </authorList>
    </citation>
    <scope>NUCLEOTIDE SEQUENCE [LARGE SCALE GENOMIC DNA]</scope>
    <source>
        <strain evidence="2 3">A1</strain>
    </source>
</reference>
<dbReference type="EMBL" id="LLXH01001935">
    <property type="protein sequence ID" value="PKC57074.1"/>
    <property type="molecule type" value="Genomic_DNA"/>
</dbReference>
<feature type="domain" description="DDE-1" evidence="1">
    <location>
        <begin position="185"/>
        <end position="235"/>
    </location>
</feature>
<accession>A0A2N0R1A1</accession>
<dbReference type="GO" id="GO:0003676">
    <property type="term" value="F:nucleic acid binding"/>
    <property type="evidence" value="ECO:0007669"/>
    <property type="project" value="InterPro"/>
</dbReference>
<evidence type="ECO:0000313" key="3">
    <source>
        <dbReference type="Proteomes" id="UP000232688"/>
    </source>
</evidence>
<evidence type="ECO:0000259" key="1">
    <source>
        <dbReference type="Pfam" id="PF03184"/>
    </source>
</evidence>
<comment type="caution">
    <text evidence="2">The sequence shown here is derived from an EMBL/GenBank/DDBJ whole genome shotgun (WGS) entry which is preliminary data.</text>
</comment>
<dbReference type="InterPro" id="IPR004875">
    <property type="entry name" value="DDE_SF_endonuclease_dom"/>
</dbReference>
<dbReference type="AlphaFoldDB" id="A0A2N0R1A1"/>
<gene>
    <name evidence="2" type="ORF">RhiirA1_473063</name>
</gene>
<reference evidence="2 3" key="1">
    <citation type="submission" date="2017-10" db="EMBL/GenBank/DDBJ databases">
        <title>Extensive intraspecific genome diversity in a model arbuscular mycorrhizal fungus.</title>
        <authorList>
            <person name="Chen E.C.H."/>
            <person name="Morin E."/>
            <person name="Baudet D."/>
            <person name="Noel J."/>
            <person name="Ndikumana S."/>
            <person name="Charron P."/>
            <person name="St-Onge C."/>
            <person name="Giorgi J."/>
            <person name="Grigoriev I.V."/>
            <person name="Roux C."/>
            <person name="Martin F.M."/>
            <person name="Corradi N."/>
        </authorList>
    </citation>
    <scope>NUCLEOTIDE SEQUENCE [LARGE SCALE GENOMIC DNA]</scope>
    <source>
        <strain evidence="2 3">A1</strain>
    </source>
</reference>
<organism evidence="2 3">
    <name type="scientific">Rhizophagus irregularis</name>
    <dbReference type="NCBI Taxonomy" id="588596"/>
    <lineage>
        <taxon>Eukaryota</taxon>
        <taxon>Fungi</taxon>
        <taxon>Fungi incertae sedis</taxon>
        <taxon>Mucoromycota</taxon>
        <taxon>Glomeromycotina</taxon>
        <taxon>Glomeromycetes</taxon>
        <taxon>Glomerales</taxon>
        <taxon>Glomeraceae</taxon>
        <taxon>Rhizophagus</taxon>
    </lineage>
</organism>
<dbReference type="Proteomes" id="UP000232688">
    <property type="component" value="Unassembled WGS sequence"/>
</dbReference>
<dbReference type="Pfam" id="PF03184">
    <property type="entry name" value="DDE_1"/>
    <property type="match status" value="1"/>
</dbReference>
<proteinExistence type="predicted"/>
<protein>
    <recommendedName>
        <fullName evidence="1">DDE-1 domain-containing protein</fullName>
    </recommendedName>
</protein>
<evidence type="ECO:0000313" key="2">
    <source>
        <dbReference type="EMBL" id="PKC57074.1"/>
    </source>
</evidence>
<sequence length="239" mass="28286">MRQKGSVSSKEWKKPRFVQWVSEEQRKTKIRFGIFRKSVTKIRLVSQVDSGQKSFYPEAEKELYNWIIEQRKQGLGVTYAIARVKMLDILKKPTMINLYENLINEFAFMKRHNLSWWRHIKVLQKLTSQTNELLKNFQEFVTHLRIEKLFEISNILNMDETPIWFDMTGNFTIDNRGEKTIHIRETGNEKTDSQDINLTVIPGGLTSICQPLDNVSINKPFKDNLRKEWHIWIAEGTPE</sequence>
<dbReference type="VEuPathDB" id="FungiDB:RhiirA1_473063"/>
<name>A0A2N0R1A1_9GLOM</name>